<gene>
    <name evidence="2" type="ORF">ARMGADRAFT_1040121</name>
</gene>
<dbReference type="InParanoid" id="A0A2H3CMG5"/>
<accession>A0A2H3CMG5</accession>
<dbReference type="Proteomes" id="UP000217790">
    <property type="component" value="Unassembled WGS sequence"/>
</dbReference>
<name>A0A2H3CMG5_ARMGA</name>
<keyword evidence="3" id="KW-1185">Reference proteome</keyword>
<reference evidence="3" key="1">
    <citation type="journal article" date="2017" name="Nat. Ecol. Evol.">
        <title>Genome expansion and lineage-specific genetic innovations in the forest pathogenic fungi Armillaria.</title>
        <authorList>
            <person name="Sipos G."/>
            <person name="Prasanna A.N."/>
            <person name="Walter M.C."/>
            <person name="O'Connor E."/>
            <person name="Balint B."/>
            <person name="Krizsan K."/>
            <person name="Kiss B."/>
            <person name="Hess J."/>
            <person name="Varga T."/>
            <person name="Slot J."/>
            <person name="Riley R."/>
            <person name="Boka B."/>
            <person name="Rigling D."/>
            <person name="Barry K."/>
            <person name="Lee J."/>
            <person name="Mihaltcheva S."/>
            <person name="LaButti K."/>
            <person name="Lipzen A."/>
            <person name="Waldron R."/>
            <person name="Moloney N.M."/>
            <person name="Sperisen C."/>
            <person name="Kredics L."/>
            <person name="Vagvoelgyi C."/>
            <person name="Patrignani A."/>
            <person name="Fitzpatrick D."/>
            <person name="Nagy I."/>
            <person name="Doyle S."/>
            <person name="Anderson J.B."/>
            <person name="Grigoriev I.V."/>
            <person name="Gueldener U."/>
            <person name="Muensterkoetter M."/>
            <person name="Nagy L.G."/>
        </authorList>
    </citation>
    <scope>NUCLEOTIDE SEQUENCE [LARGE SCALE GENOMIC DNA]</scope>
    <source>
        <strain evidence="3">Ar21-2</strain>
    </source>
</reference>
<feature type="region of interest" description="Disordered" evidence="1">
    <location>
        <begin position="81"/>
        <end position="183"/>
    </location>
</feature>
<protein>
    <submittedName>
        <fullName evidence="2">Uncharacterized protein</fullName>
    </submittedName>
</protein>
<dbReference type="EMBL" id="KZ293746">
    <property type="protein sequence ID" value="PBK80392.1"/>
    <property type="molecule type" value="Genomic_DNA"/>
</dbReference>
<evidence type="ECO:0000256" key="1">
    <source>
        <dbReference type="SAM" id="MobiDB-lite"/>
    </source>
</evidence>
<evidence type="ECO:0000313" key="2">
    <source>
        <dbReference type="EMBL" id="PBK80392.1"/>
    </source>
</evidence>
<feature type="compositionally biased region" description="Acidic residues" evidence="1">
    <location>
        <begin position="101"/>
        <end position="125"/>
    </location>
</feature>
<organism evidence="2 3">
    <name type="scientific">Armillaria gallica</name>
    <name type="common">Bulbous honey fungus</name>
    <name type="synonym">Armillaria bulbosa</name>
    <dbReference type="NCBI Taxonomy" id="47427"/>
    <lineage>
        <taxon>Eukaryota</taxon>
        <taxon>Fungi</taxon>
        <taxon>Dikarya</taxon>
        <taxon>Basidiomycota</taxon>
        <taxon>Agaricomycotina</taxon>
        <taxon>Agaricomycetes</taxon>
        <taxon>Agaricomycetidae</taxon>
        <taxon>Agaricales</taxon>
        <taxon>Marasmiineae</taxon>
        <taxon>Physalacriaceae</taxon>
        <taxon>Armillaria</taxon>
    </lineage>
</organism>
<dbReference type="AlphaFoldDB" id="A0A2H3CMG5"/>
<proteinExistence type="predicted"/>
<sequence length="183" mass="20355">MSLPYVWYELAHPLSLSCNNLPPNFPQLFSKLSPTPLCNGQQVCCPSLYITGMSDPCPDFSSFAISSTSSVQWSSSISHKNKWPATAKVHQDSTAKLSNAIDDDEEDKVDHDDEESEEDEDDGKEDNDGSVKVQAALANTATAKKQKEKTAKEAEEWVAKEAEKSMEGEEVRWQPKGMKKVNW</sequence>
<evidence type="ECO:0000313" key="3">
    <source>
        <dbReference type="Proteomes" id="UP000217790"/>
    </source>
</evidence>
<feature type="compositionally biased region" description="Basic and acidic residues" evidence="1">
    <location>
        <begin position="148"/>
        <end position="173"/>
    </location>
</feature>